<reference evidence="2" key="1">
    <citation type="submission" date="2016-06" db="UniProtKB">
        <authorList>
            <consortium name="WormBaseParasite"/>
        </authorList>
    </citation>
    <scope>IDENTIFICATION</scope>
</reference>
<sequence length="144" mass="16203">LERCASKPATASVRRFYRFVEVLEEELAESRCNQPDNFLEILFSSVLSVELVIQALIGLILVFSSLEPSVIQSIGQYLRTVFASLLEAAKKDNSTAFDCALSAEFIHHFFASVLSLDTAEIVFDRHSLTTLLKIFKERLQRLGC</sequence>
<accession>A0A183CZX1</accession>
<proteinExistence type="predicted"/>
<name>A0A183CZX1_9BILA</name>
<dbReference type="WBParaSite" id="GPUH_0000201701-mRNA-1">
    <property type="protein sequence ID" value="GPUH_0000201701-mRNA-1"/>
    <property type="gene ID" value="GPUH_0000201701"/>
</dbReference>
<evidence type="ECO:0000313" key="2">
    <source>
        <dbReference type="WBParaSite" id="GPUH_0000201701-mRNA-1"/>
    </source>
</evidence>
<keyword evidence="1" id="KW-1133">Transmembrane helix</keyword>
<organism evidence="2">
    <name type="scientific">Gongylonema pulchrum</name>
    <dbReference type="NCBI Taxonomy" id="637853"/>
    <lineage>
        <taxon>Eukaryota</taxon>
        <taxon>Metazoa</taxon>
        <taxon>Ecdysozoa</taxon>
        <taxon>Nematoda</taxon>
        <taxon>Chromadorea</taxon>
        <taxon>Rhabditida</taxon>
        <taxon>Spirurina</taxon>
        <taxon>Spiruromorpha</taxon>
        <taxon>Spiruroidea</taxon>
        <taxon>Gongylonematidae</taxon>
        <taxon>Gongylonema</taxon>
    </lineage>
</organism>
<keyword evidence="1" id="KW-0472">Membrane</keyword>
<dbReference type="AlphaFoldDB" id="A0A183CZX1"/>
<keyword evidence="1" id="KW-0812">Transmembrane</keyword>
<evidence type="ECO:0000256" key="1">
    <source>
        <dbReference type="SAM" id="Phobius"/>
    </source>
</evidence>
<protein>
    <submittedName>
        <fullName evidence="2">Sec7_N domain-containing protein</fullName>
    </submittedName>
</protein>
<feature type="transmembrane region" description="Helical" evidence="1">
    <location>
        <begin position="41"/>
        <end position="63"/>
    </location>
</feature>